<sequence length="213" mass="22724">MSGVVLFSGGGDYVDPWHPFVETSAVVADILRDEGFSVDTVLTVDELAERSRGADLLVVNAGGGPQAHPRDADLRAAVDGHTGGLLALHVAATLLPEGDSWEARLGGRWVRGHSMHPERGPIRLVRAEGTSAAELPAVIDTVDEAYSWLRVTGETRVLYRQEYGGEAHPVAWVRDGAAGRSAYSALGHDVEAYDSPAVRALVGRLARWASEPL</sequence>
<evidence type="ECO:0000259" key="1">
    <source>
        <dbReference type="Pfam" id="PF06283"/>
    </source>
</evidence>
<dbReference type="AlphaFoldDB" id="A0A147EXQ9"/>
<dbReference type="Proteomes" id="UP000075025">
    <property type="component" value="Unassembled WGS sequence"/>
</dbReference>
<protein>
    <recommendedName>
        <fullName evidence="1">ThuA-like domain-containing protein</fullName>
    </recommendedName>
</protein>
<name>A0A147EXQ9_MICTE</name>
<reference evidence="2 3" key="1">
    <citation type="journal article" date="2016" name="Front. Microbiol.">
        <title>Genomic Resource of Rice Seed Associated Bacteria.</title>
        <authorList>
            <person name="Midha S."/>
            <person name="Bansal K."/>
            <person name="Sharma S."/>
            <person name="Kumar N."/>
            <person name="Patil P.P."/>
            <person name="Chaudhry V."/>
            <person name="Patil P.B."/>
        </authorList>
    </citation>
    <scope>NUCLEOTIDE SEQUENCE [LARGE SCALE GENOMIC DNA]</scope>
    <source>
        <strain evidence="2 3">NS220</strain>
    </source>
</reference>
<dbReference type="InterPro" id="IPR029062">
    <property type="entry name" value="Class_I_gatase-like"/>
</dbReference>
<dbReference type="Gene3D" id="3.40.50.880">
    <property type="match status" value="1"/>
</dbReference>
<dbReference type="PANTHER" id="PTHR40469">
    <property type="entry name" value="SECRETED GLYCOSYL HYDROLASE"/>
    <property type="match status" value="1"/>
</dbReference>
<gene>
    <name evidence="2" type="ORF">NS220_08040</name>
</gene>
<dbReference type="OrthoDB" id="3350268at2"/>
<dbReference type="PATRIC" id="fig|2033.6.peg.2612"/>
<dbReference type="SUPFAM" id="SSF52317">
    <property type="entry name" value="Class I glutamine amidotransferase-like"/>
    <property type="match status" value="1"/>
</dbReference>
<proteinExistence type="predicted"/>
<comment type="caution">
    <text evidence="2">The sequence shown here is derived from an EMBL/GenBank/DDBJ whole genome shotgun (WGS) entry which is preliminary data.</text>
</comment>
<dbReference type="RefSeq" id="WP_058623553.1">
    <property type="nucleotide sequence ID" value="NZ_LDRT01000048.1"/>
</dbReference>
<evidence type="ECO:0000313" key="3">
    <source>
        <dbReference type="Proteomes" id="UP000075025"/>
    </source>
</evidence>
<dbReference type="Pfam" id="PF06283">
    <property type="entry name" value="ThuA"/>
    <property type="match status" value="1"/>
</dbReference>
<dbReference type="PANTHER" id="PTHR40469:SF2">
    <property type="entry name" value="GALACTOSE-BINDING DOMAIN-LIKE SUPERFAMILY PROTEIN"/>
    <property type="match status" value="1"/>
</dbReference>
<organism evidence="2 3">
    <name type="scientific">Microbacterium testaceum</name>
    <name type="common">Aureobacterium testaceum</name>
    <name type="synonym">Brevibacterium testaceum</name>
    <dbReference type="NCBI Taxonomy" id="2033"/>
    <lineage>
        <taxon>Bacteria</taxon>
        <taxon>Bacillati</taxon>
        <taxon>Actinomycetota</taxon>
        <taxon>Actinomycetes</taxon>
        <taxon>Micrococcales</taxon>
        <taxon>Microbacteriaceae</taxon>
        <taxon>Microbacterium</taxon>
    </lineage>
</organism>
<evidence type="ECO:0000313" key="2">
    <source>
        <dbReference type="EMBL" id="KTR94732.1"/>
    </source>
</evidence>
<dbReference type="InterPro" id="IPR029010">
    <property type="entry name" value="ThuA-like"/>
</dbReference>
<dbReference type="EMBL" id="LDRT01000048">
    <property type="protein sequence ID" value="KTR94732.1"/>
    <property type="molecule type" value="Genomic_DNA"/>
</dbReference>
<accession>A0A147EXQ9</accession>
<feature type="domain" description="ThuA-like" evidence="1">
    <location>
        <begin position="22"/>
        <end position="209"/>
    </location>
</feature>